<reference evidence="1 2" key="1">
    <citation type="journal article" date="2024" name="Commun. Biol.">
        <title>Comparative genomic analysis of thermophilic fungi reveals convergent evolutionary adaptations and gene losses.</title>
        <authorList>
            <person name="Steindorff A.S."/>
            <person name="Aguilar-Pontes M.V."/>
            <person name="Robinson A.J."/>
            <person name="Andreopoulos B."/>
            <person name="LaButti K."/>
            <person name="Kuo A."/>
            <person name="Mondo S."/>
            <person name="Riley R."/>
            <person name="Otillar R."/>
            <person name="Haridas S."/>
            <person name="Lipzen A."/>
            <person name="Grimwood J."/>
            <person name="Schmutz J."/>
            <person name="Clum A."/>
            <person name="Reid I.D."/>
            <person name="Moisan M.C."/>
            <person name="Butler G."/>
            <person name="Nguyen T.T.M."/>
            <person name="Dewar K."/>
            <person name="Conant G."/>
            <person name="Drula E."/>
            <person name="Henrissat B."/>
            <person name="Hansel C."/>
            <person name="Singer S."/>
            <person name="Hutchinson M.I."/>
            <person name="de Vries R.P."/>
            <person name="Natvig D.O."/>
            <person name="Powell A.J."/>
            <person name="Tsang A."/>
            <person name="Grigoriev I.V."/>
        </authorList>
    </citation>
    <scope>NUCLEOTIDE SEQUENCE [LARGE SCALE GENOMIC DNA]</scope>
    <source>
        <strain evidence="1 2">ATCC 24622</strain>
    </source>
</reference>
<proteinExistence type="predicted"/>
<dbReference type="EMBL" id="JAZHXJ010000432">
    <property type="protein sequence ID" value="KAL1861423.1"/>
    <property type="molecule type" value="Genomic_DNA"/>
</dbReference>
<protein>
    <submittedName>
        <fullName evidence="1">Uncharacterized protein</fullName>
    </submittedName>
</protein>
<evidence type="ECO:0000313" key="2">
    <source>
        <dbReference type="Proteomes" id="UP001586593"/>
    </source>
</evidence>
<comment type="caution">
    <text evidence="1">The sequence shown here is derived from an EMBL/GenBank/DDBJ whole genome shotgun (WGS) entry which is preliminary data.</text>
</comment>
<sequence>MFYLPNEIFGLKHFPEDSRHFYRGDGRIPTWEEYIVGPLHGAEQATWYGSATEEGLNEFTFSPREKHISVRGGRDEVVRFQFSKICEHWDPERNGKGKQYLFMMKINGLDGRKDDLVPLDHDGFWWWVDIPARDLGAPGQKISLFALDTLDGQPARGVTKEEFLRKKGRCGMSWIGIAAWELV</sequence>
<organism evidence="1 2">
    <name type="scientific">Phialemonium thermophilum</name>
    <dbReference type="NCBI Taxonomy" id="223376"/>
    <lineage>
        <taxon>Eukaryota</taxon>
        <taxon>Fungi</taxon>
        <taxon>Dikarya</taxon>
        <taxon>Ascomycota</taxon>
        <taxon>Pezizomycotina</taxon>
        <taxon>Sordariomycetes</taxon>
        <taxon>Sordariomycetidae</taxon>
        <taxon>Cephalothecales</taxon>
        <taxon>Cephalothecaceae</taxon>
        <taxon>Phialemonium</taxon>
    </lineage>
</organism>
<dbReference type="Proteomes" id="UP001586593">
    <property type="component" value="Unassembled WGS sequence"/>
</dbReference>
<accession>A0ABR3WGB5</accession>
<gene>
    <name evidence="1" type="ORF">VTK73DRAFT_7115</name>
</gene>
<evidence type="ECO:0000313" key="1">
    <source>
        <dbReference type="EMBL" id="KAL1861423.1"/>
    </source>
</evidence>
<keyword evidence="2" id="KW-1185">Reference proteome</keyword>
<name>A0ABR3WGB5_9PEZI</name>